<feature type="region of interest" description="Disordered" evidence="1">
    <location>
        <begin position="34"/>
        <end position="75"/>
    </location>
</feature>
<evidence type="ECO:0000256" key="1">
    <source>
        <dbReference type="SAM" id="MobiDB-lite"/>
    </source>
</evidence>
<accession>S9TP28</accession>
<gene>
    <name evidence="2" type="ORF">STCU_09970</name>
</gene>
<evidence type="ECO:0000313" key="2">
    <source>
        <dbReference type="EMBL" id="EPY18454.1"/>
    </source>
</evidence>
<protein>
    <submittedName>
        <fullName evidence="2">Uncharacterized protein</fullName>
    </submittedName>
</protein>
<organism evidence="2 3">
    <name type="scientific">Strigomonas culicis</name>
    <dbReference type="NCBI Taxonomy" id="28005"/>
    <lineage>
        <taxon>Eukaryota</taxon>
        <taxon>Discoba</taxon>
        <taxon>Euglenozoa</taxon>
        <taxon>Kinetoplastea</taxon>
        <taxon>Metakinetoplastina</taxon>
        <taxon>Trypanosomatida</taxon>
        <taxon>Trypanosomatidae</taxon>
        <taxon>Strigomonadinae</taxon>
        <taxon>Strigomonas</taxon>
    </lineage>
</organism>
<feature type="compositionally biased region" description="Polar residues" evidence="1">
    <location>
        <begin position="34"/>
        <end position="44"/>
    </location>
</feature>
<comment type="caution">
    <text evidence="2">The sequence shown here is derived from an EMBL/GenBank/DDBJ whole genome shotgun (WGS) entry which is preliminary data.</text>
</comment>
<dbReference type="EMBL" id="ATMH01009914">
    <property type="protein sequence ID" value="EPY18454.1"/>
    <property type="molecule type" value="Genomic_DNA"/>
</dbReference>
<evidence type="ECO:0000313" key="3">
    <source>
        <dbReference type="Proteomes" id="UP000015354"/>
    </source>
</evidence>
<keyword evidence="3" id="KW-1185">Reference proteome</keyword>
<dbReference type="Proteomes" id="UP000015354">
    <property type="component" value="Unassembled WGS sequence"/>
</dbReference>
<proteinExistence type="predicted"/>
<reference evidence="2 3" key="1">
    <citation type="journal article" date="2013" name="PLoS ONE">
        <title>Predicting the Proteins of Angomonas deanei, Strigomonas culicis and Their Respective Endosymbionts Reveals New Aspects of the Trypanosomatidae Family.</title>
        <authorList>
            <person name="Motta M.C."/>
            <person name="Martins A.C."/>
            <person name="de Souza S.S."/>
            <person name="Catta-Preta C.M."/>
            <person name="Silva R."/>
            <person name="Klein C.C."/>
            <person name="de Almeida L.G."/>
            <person name="de Lima Cunha O."/>
            <person name="Ciapina L.P."/>
            <person name="Brocchi M."/>
            <person name="Colabardini A.C."/>
            <person name="de Araujo Lima B."/>
            <person name="Machado C.R."/>
            <person name="de Almeida Soares C.M."/>
            <person name="Probst C.M."/>
            <person name="de Menezes C.B."/>
            <person name="Thompson C.E."/>
            <person name="Bartholomeu D.C."/>
            <person name="Gradia D.F."/>
            <person name="Pavoni D.P."/>
            <person name="Grisard E.C."/>
            <person name="Fantinatti-Garboggini F."/>
            <person name="Marchini F.K."/>
            <person name="Rodrigues-Luiz G.F."/>
            <person name="Wagner G."/>
            <person name="Goldman G.H."/>
            <person name="Fietto J.L."/>
            <person name="Elias M.C."/>
            <person name="Goldman M.H."/>
            <person name="Sagot M.F."/>
            <person name="Pereira M."/>
            <person name="Stoco P.H."/>
            <person name="de Mendonca-Neto R.P."/>
            <person name="Teixeira S.M."/>
            <person name="Maciel T.E."/>
            <person name="de Oliveira Mendes T.A."/>
            <person name="Urmenyi T.P."/>
            <person name="de Souza W."/>
            <person name="Schenkman S."/>
            <person name="de Vasconcelos A.T."/>
        </authorList>
    </citation>
    <scope>NUCLEOTIDE SEQUENCE [LARGE SCALE GENOMIC DNA]</scope>
</reference>
<dbReference type="AlphaFoldDB" id="S9TP28"/>
<name>S9TP28_9TRYP</name>
<feature type="compositionally biased region" description="Basic and acidic residues" evidence="1">
    <location>
        <begin position="46"/>
        <end position="68"/>
    </location>
</feature>
<sequence>MDSNRADAAAMNDYCGCDDVHSSCVCCGGSTQEEGIQQLSNNPNRGMERRSSRSKMRGDGGKTRDRTFMKNVKHI</sequence>